<sequence>MKKILIITFAALICFVGLLVLFLPSMLSSHAGKNFLIHRIQQDAQATVQISDVSLSWTRPQKIEGFHFEKKGDVVLSFESLTLDITFWNLLFRQGSLGDTKLVKPELILATNHVASPPKISNGSSKKKKQKNHRSFWKNLSGQVTLEDGLFAVQKAGKDLIRIDDVDFLLGMSSKTFPLAVKGSGKTISKERLGSFQVKGAVESKVEVIDLESAEALQISGEANLNNFPVATLDALSSLMDPEMRGIFTDAFGDTLNLDLLFSKAGEGQNFSAQLRSPLMEGSLFGSYQKGLIQLRDTLKLNWTLKPRLLQALAANSPLVLIGDCHTEIEVSQLSLLFKNMKLYPRIMAIAGQIKMQQGAFALAKTRDSLLLDSLDVSFNTTNLGELFHSALNTSYRFSSFPPSKVQATSSLKELFSQKDWITKFALLDLSVRNMPTALVDRLTSEEENLQKWIGSNFDFSLKRFDQEGEKQFLISGNSPLFNLSSSQFTSESALVLKKPTSFTYQVTPSVFTKLAYPMMISGELQNLTLPIGRFKEAALKMQLTGQDVQFSNFFGLGAMQLPQLDLQLNGKLDQQLEFKGKTRFDFAAQTWGQTLFGQDVAVNASGILRMKKELEISPMQVTFDSSKFKSTVEGSLASGAFILKNPVDISFLLQLNEVNSILSKQEKIPLLAESATANFQIQPGSFPMRREAVKGLDLKIAGSIPTLKMVERKTKASFSLENVILNYDLSGKRETSRLQLDAKALLESVSAGSLKFLAVDNKGNFNPLKHPSQTQLTLNRLSTQIVDAFLSMNATLPQMIGDWIDLKFDITKQGKNGEFNTEVKSPYLSLIGSFQADDKFRLKNNRNPLIIDWNISEEGVLAFKRWKNPTLSTNPAPFVIKDRASLKFNVSALELPLTSNGELFPNVDMNLYRAIFNADLRVDSLALEQQKTKEVTQLDRFDLSVVKENAPGPLSFKMQGNVSPEGSRQSGQIRGEGSLDDFLTPQGTVDLEDITASIHAQIQHLPTVFLDAISNIKDPSGIPPSAVLGDIVNASFDAGLIKENGKLSFDVDGTNCRAKMNGTVANGYLYLNEPLQAAMTISPKMNEILSRSAKIVVASLKNPIALFVSEKGFSVPIKDLALRSSNLSYGMIDFGQITCRNTGSASDISGIFKMEGNQNLISLWFAPMEFSIKSGLMHVDRTEILYNRAYQVALWGDINFVRRYVDMILGLTAQSLRAALGISGLDSNYVLQVPVKGPFGNVQVDKGTATSRIALLIARKQVAPKAGVWGQVFGAIGGMADDQSDVPPPKPPFPWQNILNLQEKTTSEKDLKDLYKKKAKAYQKEVKKYLKPK</sequence>
<accession>F8L8C0</accession>
<dbReference type="KEGG" id="sng:SNE_A11660"/>
<dbReference type="HOGENOM" id="CLU_257868_0_0_0"/>
<evidence type="ECO:0000313" key="2">
    <source>
        <dbReference type="Proteomes" id="UP000000496"/>
    </source>
</evidence>
<dbReference type="EMBL" id="FR872582">
    <property type="protein sequence ID" value="CCB89043.1"/>
    <property type="molecule type" value="Genomic_DNA"/>
</dbReference>
<evidence type="ECO:0000313" key="1">
    <source>
        <dbReference type="EMBL" id="CCB89043.1"/>
    </source>
</evidence>
<reference evidence="1 2" key="2">
    <citation type="journal article" date="2011" name="Mol. Biol. Evol.">
        <title>Unity in variety--the pan-genome of the Chlamydiae.</title>
        <authorList>
            <person name="Collingro A."/>
            <person name="Tischler P."/>
            <person name="Weinmaier T."/>
            <person name="Penz T."/>
            <person name="Heinz E."/>
            <person name="Brunham R.C."/>
            <person name="Read T.D."/>
            <person name="Bavoil P.M."/>
            <person name="Sachse K."/>
            <person name="Kahane S."/>
            <person name="Friedman M.G."/>
            <person name="Rattei T."/>
            <person name="Myers G.S."/>
            <person name="Horn M."/>
        </authorList>
    </citation>
    <scope>NUCLEOTIDE SEQUENCE [LARGE SCALE GENOMIC DNA]</scope>
    <source>
        <strain evidence="2">ATCC VR-1471 / Z</strain>
    </source>
</reference>
<reference key="1">
    <citation type="journal article" date="2011" name="Mol. Biol. Evol.">
        <title>Unity in variety -- the pan-genome of the Chlamydiae.</title>
        <authorList>
            <person name="Collingro A."/>
            <person name="Tischler P."/>
            <person name="Weinmaier T."/>
            <person name="Penz T."/>
            <person name="Heinz E."/>
            <person name="Brunham R.C."/>
            <person name="Read T.D."/>
            <person name="Bavoil P.M."/>
            <person name="Sachse K."/>
            <person name="Kahane S."/>
            <person name="Friedman M.G."/>
            <person name="Rattei T."/>
            <person name="Myers G.S.A."/>
            <person name="Horn M."/>
        </authorList>
    </citation>
    <scope>NUCLEOTIDE SEQUENCE</scope>
    <source>
        <strain>Z</strain>
    </source>
</reference>
<organism evidence="1 2">
    <name type="scientific">Simkania negevensis (strain ATCC VR-1471 / DSM 27360 / Z)</name>
    <dbReference type="NCBI Taxonomy" id="331113"/>
    <lineage>
        <taxon>Bacteria</taxon>
        <taxon>Pseudomonadati</taxon>
        <taxon>Chlamydiota</taxon>
        <taxon>Chlamydiia</taxon>
        <taxon>Parachlamydiales</taxon>
        <taxon>Simkaniaceae</taxon>
        <taxon>Simkania</taxon>
    </lineage>
</organism>
<dbReference type="STRING" id="331113.SNE_A11660"/>
<dbReference type="eggNOG" id="COG2982">
    <property type="taxonomic scope" value="Bacteria"/>
</dbReference>
<protein>
    <submittedName>
        <fullName evidence="1">Uncharacterized protein</fullName>
    </submittedName>
</protein>
<dbReference type="RefSeq" id="WP_013943510.1">
    <property type="nucleotide sequence ID" value="NC_015713.1"/>
</dbReference>
<dbReference type="OrthoDB" id="18789at2"/>
<proteinExistence type="predicted"/>
<keyword evidence="2" id="KW-1185">Reference proteome</keyword>
<gene>
    <name evidence="1" type="ordered locus">SNE_A11660</name>
</gene>
<dbReference type="Proteomes" id="UP000000496">
    <property type="component" value="Chromosome gsn.131"/>
</dbReference>
<name>F8L8C0_SIMNZ</name>